<proteinExistence type="inferred from homology"/>
<dbReference type="Pfam" id="PF13620">
    <property type="entry name" value="CarboxypepD_reg"/>
    <property type="match status" value="1"/>
</dbReference>
<dbReference type="InterPro" id="IPR011659">
    <property type="entry name" value="WD40"/>
</dbReference>
<dbReference type="InterPro" id="IPR013784">
    <property type="entry name" value="Carb-bd-like_fold"/>
</dbReference>
<dbReference type="Gene3D" id="2.120.10.30">
    <property type="entry name" value="TolB, C-terminal domain"/>
    <property type="match status" value="1"/>
</dbReference>
<comment type="similarity">
    <text evidence="1">Belongs to the TolB family.</text>
</comment>
<dbReference type="PANTHER" id="PTHR36842:SF1">
    <property type="entry name" value="PROTEIN TOLB"/>
    <property type="match status" value="1"/>
</dbReference>
<keyword evidence="3" id="KW-1185">Reference proteome</keyword>
<dbReference type="SUPFAM" id="SSF49452">
    <property type="entry name" value="Starch-binding domain-like"/>
    <property type="match status" value="1"/>
</dbReference>
<name>A0A5M4B403_9BACT</name>
<dbReference type="PANTHER" id="PTHR36842">
    <property type="entry name" value="PROTEIN TOLB HOMOLOG"/>
    <property type="match status" value="1"/>
</dbReference>
<protein>
    <recommendedName>
        <fullName evidence="4">Fibronectin type-III domain-containing protein</fullName>
    </recommendedName>
</protein>
<organism evidence="2 3">
    <name type="scientific">Prolixibacter bellariivorans</name>
    <dbReference type="NCBI Taxonomy" id="314319"/>
    <lineage>
        <taxon>Bacteria</taxon>
        <taxon>Pseudomonadati</taxon>
        <taxon>Bacteroidota</taxon>
        <taxon>Bacteroidia</taxon>
        <taxon>Marinilabiliales</taxon>
        <taxon>Prolixibacteraceae</taxon>
        <taxon>Prolixibacter</taxon>
    </lineage>
</organism>
<dbReference type="OrthoDB" id="9815657at2"/>
<dbReference type="InterPro" id="IPR011042">
    <property type="entry name" value="6-blade_b-propeller_TolB-like"/>
</dbReference>
<dbReference type="RefSeq" id="WP_025866204.1">
    <property type="nucleotide sequence ID" value="NZ_BLAX01000001.1"/>
</dbReference>
<evidence type="ECO:0000256" key="1">
    <source>
        <dbReference type="ARBA" id="ARBA00009820"/>
    </source>
</evidence>
<comment type="caution">
    <text evidence="2">The sequence shown here is derived from an EMBL/GenBank/DDBJ whole genome shotgun (WGS) entry which is preliminary data.</text>
</comment>
<sequence>MKKYYSFKLLLVTLLLLSFWRCKEQPYDIVQYGVLEGVIMSEFDNEPLQGVKITTSPTSETVYTDSVGHYSIPEVEAGDVTMTASRDGYLNYTEKTTITEGETNTLDLYLTKETTTNPADDVIEIKDPQDGATDQPVSLTFDWHFNSTTYQGKTIDVSLVTRSMETLEDSTWIANTTDTTFTVTGLKYNANYAWHLKVEAEGTEIGSTTERFFQTQAVPKNLLVYTKVTDNNYEIFSYDSTTQIQYQITHYPSKDWYPRKSPTEDKVAFISDRSSANQIYTMTLDGRNITQVSQLPITGFNNNGTGFAWSPDGGYIIYPHNDKLIKVNKEGYDATVLATAPPGRDFWYCDWSRYGHKIVVQTVGANIYDSEIYVMNDDGTDMHLLVGNEPGRTDSPTFSFDGETVYFTHDASGLDAPDGTQLDARLYQINVDGTNEHEIDISKTAGQCIFYPKILSAGVGLTYSLGIGTIGPRTIYYAYLEATSDTTTTGTATAVIQGDMPDW</sequence>
<evidence type="ECO:0008006" key="4">
    <source>
        <dbReference type="Google" id="ProtNLM"/>
    </source>
</evidence>
<evidence type="ECO:0000313" key="2">
    <source>
        <dbReference type="EMBL" id="GET34844.1"/>
    </source>
</evidence>
<accession>A0A5M4B403</accession>
<evidence type="ECO:0000313" key="3">
    <source>
        <dbReference type="Proteomes" id="UP000391834"/>
    </source>
</evidence>
<dbReference type="Gene3D" id="2.60.40.1120">
    <property type="entry name" value="Carboxypeptidase-like, regulatory domain"/>
    <property type="match status" value="1"/>
</dbReference>
<dbReference type="Pfam" id="PF07676">
    <property type="entry name" value="PD40"/>
    <property type="match status" value="1"/>
</dbReference>
<dbReference type="Proteomes" id="UP000391834">
    <property type="component" value="Unassembled WGS sequence"/>
</dbReference>
<reference evidence="2 3" key="1">
    <citation type="submission" date="2019-10" db="EMBL/GenBank/DDBJ databases">
        <title>Prolixibacter strains distinguished by the presence of nitrate reductase genes were adept at nitrate-dependent anaerobic corrosion of metallic iron and carbon steel.</title>
        <authorList>
            <person name="Iino T."/>
            <person name="Shono N."/>
            <person name="Ito K."/>
            <person name="Nakamura R."/>
            <person name="Sueoka K."/>
            <person name="Harayama S."/>
            <person name="Ohkuma M."/>
        </authorList>
    </citation>
    <scope>NUCLEOTIDE SEQUENCE [LARGE SCALE GENOMIC DNA]</scope>
    <source>
        <strain evidence="2 3">JCM 13498</strain>
    </source>
</reference>
<dbReference type="SUPFAM" id="SSF69304">
    <property type="entry name" value="Tricorn protease N-terminal domain"/>
    <property type="match status" value="1"/>
</dbReference>
<dbReference type="AlphaFoldDB" id="A0A5M4B403"/>
<dbReference type="EMBL" id="BLAX01000001">
    <property type="protein sequence ID" value="GET34844.1"/>
    <property type="molecule type" value="Genomic_DNA"/>
</dbReference>
<dbReference type="GO" id="GO:0030246">
    <property type="term" value="F:carbohydrate binding"/>
    <property type="evidence" value="ECO:0007669"/>
    <property type="project" value="InterPro"/>
</dbReference>
<gene>
    <name evidence="2" type="ORF">PbJCM13498_37070</name>
</gene>